<dbReference type="EMBL" id="JAQZHK010000001">
    <property type="protein sequence ID" value="MDY3511611.1"/>
    <property type="molecule type" value="Genomic_DNA"/>
</dbReference>
<evidence type="ECO:0000313" key="1">
    <source>
        <dbReference type="EMBL" id="MDY3511611.1"/>
    </source>
</evidence>
<accession>A0AAP6H8T5</accession>
<evidence type="ECO:0000313" key="2">
    <source>
        <dbReference type="Proteomes" id="UP001284033"/>
    </source>
</evidence>
<dbReference type="GeneID" id="93718643"/>
<name>A0AAP6H8T5_RIEAN</name>
<dbReference type="Proteomes" id="UP001284033">
    <property type="component" value="Unassembled WGS sequence"/>
</dbReference>
<organism evidence="1 2">
    <name type="scientific">Riemerella anatipestifer</name>
    <name type="common">Moraxella anatipestifer</name>
    <dbReference type="NCBI Taxonomy" id="34085"/>
    <lineage>
        <taxon>Bacteria</taxon>
        <taxon>Pseudomonadati</taxon>
        <taxon>Bacteroidota</taxon>
        <taxon>Flavobacteriia</taxon>
        <taxon>Flavobacteriales</taxon>
        <taxon>Weeksellaceae</taxon>
        <taxon>Riemerella</taxon>
    </lineage>
</organism>
<dbReference type="RefSeq" id="WP_004916839.1">
    <property type="nucleotide sequence ID" value="NZ_CP031845.1"/>
</dbReference>
<reference evidence="1" key="1">
    <citation type="submission" date="2023-01" db="EMBL/GenBank/DDBJ databases">
        <title>Genome-based studies on antimicrobial resistance profiles of Riemerella anatipestifer in China, 1994 to 2021.</title>
        <authorList>
            <person name="Yang Z."/>
            <person name="Zhu D."/>
        </authorList>
    </citation>
    <scope>NUCLEOTIDE SEQUENCE</scope>
    <source>
        <strain evidence="1">RCAD1218</strain>
    </source>
</reference>
<comment type="caution">
    <text evidence="1">The sequence shown here is derived from an EMBL/GenBank/DDBJ whole genome shotgun (WGS) entry which is preliminary data.</text>
</comment>
<gene>
    <name evidence="1" type="ORF">PG303_00060</name>
</gene>
<proteinExistence type="predicted"/>
<dbReference type="AlphaFoldDB" id="A0AAP6H8T5"/>
<protein>
    <submittedName>
        <fullName evidence="1">Uncharacterized protein</fullName>
    </submittedName>
</protein>
<sequence length="65" mass="7454">MAVLWRVTVKKKYGTVASGMWIELLFQNNSQIPMQEDIRNALNAKYGKNTLNGTIPKEFLEIVKL</sequence>